<dbReference type="STRING" id="1943.AQJ64_39755"/>
<organism evidence="4 5">
    <name type="scientific">Streptomyces griseoruber</name>
    <dbReference type="NCBI Taxonomy" id="1943"/>
    <lineage>
        <taxon>Bacteria</taxon>
        <taxon>Bacillati</taxon>
        <taxon>Actinomycetota</taxon>
        <taxon>Actinomycetes</taxon>
        <taxon>Kitasatosporales</taxon>
        <taxon>Streptomycetaceae</taxon>
        <taxon>Streptomyces</taxon>
    </lineage>
</organism>
<dbReference type="PANTHER" id="PTHR11104">
    <property type="entry name" value="AMINOGLYCOSIDE N3-ACETYLTRANSFERASE"/>
    <property type="match status" value="1"/>
</dbReference>
<protein>
    <submittedName>
        <fullName evidence="4">Aminoglycoside 3-N-acetyltransferase</fullName>
    </submittedName>
</protein>
<name>A0A117R7Y0_9ACTN</name>
<keyword evidence="3" id="KW-0012">Acyltransferase</keyword>
<accession>A0A117R7Y0</accession>
<dbReference type="GO" id="GO:0008080">
    <property type="term" value="F:N-acetyltransferase activity"/>
    <property type="evidence" value="ECO:0007669"/>
    <property type="project" value="InterPro"/>
</dbReference>
<comment type="caution">
    <text evidence="4">The sequence shown here is derived from an EMBL/GenBank/DDBJ whole genome shotgun (WGS) entry which is preliminary data.</text>
</comment>
<dbReference type="EMBL" id="LMWW01000070">
    <property type="protein sequence ID" value="KUN76079.1"/>
    <property type="molecule type" value="Genomic_DNA"/>
</dbReference>
<dbReference type="AlphaFoldDB" id="A0A117R7Y0"/>
<comment type="similarity">
    <text evidence="1">Belongs to the antibiotic N-acetyltransferase family.</text>
</comment>
<evidence type="ECO:0000313" key="4">
    <source>
        <dbReference type="EMBL" id="KUN76079.1"/>
    </source>
</evidence>
<dbReference type="SUPFAM" id="SSF110710">
    <property type="entry name" value="TTHA0583/YokD-like"/>
    <property type="match status" value="1"/>
</dbReference>
<dbReference type="GO" id="GO:0046677">
    <property type="term" value="P:response to antibiotic"/>
    <property type="evidence" value="ECO:0007669"/>
    <property type="project" value="InterPro"/>
</dbReference>
<keyword evidence="2 4" id="KW-0808">Transferase</keyword>
<keyword evidence="5" id="KW-1185">Reference proteome</keyword>
<dbReference type="Proteomes" id="UP000052982">
    <property type="component" value="Unassembled WGS sequence"/>
</dbReference>
<evidence type="ECO:0000256" key="3">
    <source>
        <dbReference type="ARBA" id="ARBA00023315"/>
    </source>
</evidence>
<dbReference type="InterPro" id="IPR028345">
    <property type="entry name" value="Antibiotic_NAT-like"/>
</dbReference>
<evidence type="ECO:0000313" key="5">
    <source>
        <dbReference type="Proteomes" id="UP000052982"/>
    </source>
</evidence>
<gene>
    <name evidence="4" type="ORF">AQJ64_39755</name>
</gene>
<proteinExistence type="inferred from homology"/>
<dbReference type="InterPro" id="IPR003679">
    <property type="entry name" value="Amioglycoside_AcTrfase"/>
</dbReference>
<dbReference type="PANTHER" id="PTHR11104:SF0">
    <property type="entry name" value="SPBETA PROPHAGE-DERIVED AMINOGLYCOSIDE N(3')-ACETYLTRANSFERASE-LIKE PROTEIN YOKD"/>
    <property type="match status" value="1"/>
</dbReference>
<sequence length="251" mass="27074">MTSLLASLGVRRGGVLMVHASLSGTGIAPASVRDALLESLGPTGTLIVPAFTPENSDSSRAYRNAVEGRSETEAAEYRRAMPPFDPGSTACPTMGALAECVRSTPGAVRSAHPQTSLAGLGPRARTLLRRHPLRSHLGRLSPMAGLYAADAQILLLRVGFEVCSAFHYAEYLMRPRPPKRTYRCVVRHKGNWVSYHDVALDDSDFGEIGSRLPGAFLRRGEWASKAVVLCGIRDAVAHAKGHMTRYRKALA</sequence>
<dbReference type="Pfam" id="PF02522">
    <property type="entry name" value="Antibiotic_NAT"/>
    <property type="match status" value="1"/>
</dbReference>
<reference evidence="4 5" key="1">
    <citation type="submission" date="2015-10" db="EMBL/GenBank/DDBJ databases">
        <title>Draft genome sequence of Streptomyces griseoruber DSM 40281, type strain for the species Streptomyces griseoruber.</title>
        <authorList>
            <person name="Ruckert C."/>
            <person name="Winkler A."/>
            <person name="Kalinowski J."/>
            <person name="Kampfer P."/>
            <person name="Glaeser S."/>
        </authorList>
    </citation>
    <scope>NUCLEOTIDE SEQUENCE [LARGE SCALE GENOMIC DNA]</scope>
    <source>
        <strain evidence="4 5">DSM 40281</strain>
    </source>
</reference>
<evidence type="ECO:0000256" key="1">
    <source>
        <dbReference type="ARBA" id="ARBA00006383"/>
    </source>
</evidence>
<evidence type="ECO:0000256" key="2">
    <source>
        <dbReference type="ARBA" id="ARBA00022679"/>
    </source>
</evidence>